<dbReference type="PANTHER" id="PTHR31377">
    <property type="entry name" value="AGMATINE DEIMINASE-RELATED"/>
    <property type="match status" value="1"/>
</dbReference>
<dbReference type="Gene3D" id="3.75.10.10">
    <property type="entry name" value="L-arginine/glycine Amidinotransferase, Chain A"/>
    <property type="match status" value="1"/>
</dbReference>
<dbReference type="EMBL" id="NOJY02000039">
    <property type="protein sequence ID" value="RDY25978.1"/>
    <property type="molecule type" value="Genomic_DNA"/>
</dbReference>
<dbReference type="PANTHER" id="PTHR31377:SF0">
    <property type="entry name" value="AGMATINE DEIMINASE-RELATED"/>
    <property type="match status" value="1"/>
</dbReference>
<sequence length="381" mass="44054">MNKKTLILGLSLPVLFIMMGFTNKYEIKAIENQDKSSYYMPLEDEEHEGTWLQWPHSYTYGKAYQNGIEDIWVTMTKHLSKGENVHIVAYNNIEKNRIEKLLEKENIDMNYVDFYVYETDDVWVRDNGPIFVYDENDELAILDWGFNGWGRKEPYKKSDKIPSKVSNDLGIKSISLNGVVLEGGAMELDGNGTFLATKSSIINKNRNKDLSQSQIEDYIRKYYGARKFIWLDGVVGLDITDFHIDGFAKFYDESTIITLDKEGLRDWGLSGKDIKTLLNSTNVNEEKYDYVYLPLTRNNVKLKNGKNLGYQGSYMNFYIGNEVILVPNYNDSNDKIANEIIQELYPDREVVGIDIRELYKDGGMIHCVTQQQPVELAKNKY</sequence>
<dbReference type="SUPFAM" id="SSF55909">
    <property type="entry name" value="Pentein"/>
    <property type="match status" value="1"/>
</dbReference>
<dbReference type="GO" id="GO:0009446">
    <property type="term" value="P:putrescine biosynthetic process"/>
    <property type="evidence" value="ECO:0007669"/>
    <property type="project" value="InterPro"/>
</dbReference>
<reference evidence="2 3" key="1">
    <citation type="journal article" date="2017" name="Genome Announc.">
        <title>Draft Genome Sequence of Romboutsia weinsteinii sp. nov. Strain CCRI-19649(T) Isolated from Surface Water.</title>
        <authorList>
            <person name="Maheux A.F."/>
            <person name="Boudreau D.K."/>
            <person name="Berube E."/>
            <person name="Boissinot M."/>
            <person name="Cantin P."/>
            <person name="Raymond F."/>
            <person name="Corbeil J."/>
            <person name="Omar R.F."/>
            <person name="Bergeron M.G."/>
        </authorList>
    </citation>
    <scope>NUCLEOTIDE SEQUENCE [LARGE SCALE GENOMIC DNA]</scope>
    <source>
        <strain evidence="2 3">CCRI-19649</strain>
    </source>
</reference>
<dbReference type="OrthoDB" id="9808013at2"/>
<name>A0A371IZY8_9FIRM</name>
<dbReference type="AlphaFoldDB" id="A0A371IZY8"/>
<protein>
    <submittedName>
        <fullName evidence="2">Agmatine deiminase family protein</fullName>
    </submittedName>
</protein>
<proteinExistence type="predicted"/>
<comment type="caution">
    <text evidence="2">The sequence shown here is derived from an EMBL/GenBank/DDBJ whole genome shotgun (WGS) entry which is preliminary data.</text>
</comment>
<gene>
    <name evidence="2" type="ORF">CHL78_015460</name>
</gene>
<accession>A0A371IZY8</accession>
<dbReference type="RefSeq" id="WP_094369743.1">
    <property type="nucleotide sequence ID" value="NZ_NOJY02000039.1"/>
</dbReference>
<keyword evidence="1" id="KW-0378">Hydrolase</keyword>
<dbReference type="InterPro" id="IPR007466">
    <property type="entry name" value="Peptidyl-Arg-deiminase_porph"/>
</dbReference>
<dbReference type="GO" id="GO:0004668">
    <property type="term" value="F:protein-arginine deiminase activity"/>
    <property type="evidence" value="ECO:0007669"/>
    <property type="project" value="InterPro"/>
</dbReference>
<dbReference type="Proteomes" id="UP000215694">
    <property type="component" value="Unassembled WGS sequence"/>
</dbReference>
<organism evidence="2 3">
    <name type="scientific">Romboutsia weinsteinii</name>
    <dbReference type="NCBI Taxonomy" id="2020949"/>
    <lineage>
        <taxon>Bacteria</taxon>
        <taxon>Bacillati</taxon>
        <taxon>Bacillota</taxon>
        <taxon>Clostridia</taxon>
        <taxon>Peptostreptococcales</taxon>
        <taxon>Peptostreptococcaceae</taxon>
        <taxon>Romboutsia</taxon>
    </lineage>
</organism>
<keyword evidence="3" id="KW-1185">Reference proteome</keyword>
<evidence type="ECO:0000313" key="2">
    <source>
        <dbReference type="EMBL" id="RDY25978.1"/>
    </source>
</evidence>
<dbReference type="GO" id="GO:0047632">
    <property type="term" value="F:agmatine deiminase activity"/>
    <property type="evidence" value="ECO:0007669"/>
    <property type="project" value="TreeGrafter"/>
</dbReference>
<evidence type="ECO:0000256" key="1">
    <source>
        <dbReference type="ARBA" id="ARBA00022801"/>
    </source>
</evidence>
<dbReference type="Pfam" id="PF04371">
    <property type="entry name" value="PAD_porph"/>
    <property type="match status" value="1"/>
</dbReference>
<evidence type="ECO:0000313" key="3">
    <source>
        <dbReference type="Proteomes" id="UP000215694"/>
    </source>
</evidence>